<feature type="repeat" description="TPR" evidence="5">
    <location>
        <begin position="127"/>
        <end position="160"/>
    </location>
</feature>
<organism evidence="7 8">
    <name type="scientific">Agathobaculum butyriciproducens</name>
    <dbReference type="NCBI Taxonomy" id="1628085"/>
    <lineage>
        <taxon>Bacteria</taxon>
        <taxon>Bacillati</taxon>
        <taxon>Bacillota</taxon>
        <taxon>Clostridia</taxon>
        <taxon>Eubacteriales</taxon>
        <taxon>Butyricicoccaceae</taxon>
        <taxon>Agathobaculum</taxon>
    </lineage>
</organism>
<dbReference type="InterPro" id="IPR051948">
    <property type="entry name" value="Hsp70_co-chaperone_J-domain"/>
</dbReference>
<dbReference type="GO" id="GO:0006260">
    <property type="term" value="P:DNA replication"/>
    <property type="evidence" value="ECO:0007669"/>
    <property type="project" value="UniProtKB-KW"/>
</dbReference>
<dbReference type="PROSITE" id="PS50005">
    <property type="entry name" value="TPR"/>
    <property type="match status" value="1"/>
</dbReference>
<feature type="domain" description="J" evidence="6">
    <location>
        <begin position="2"/>
        <end position="76"/>
    </location>
</feature>
<accession>A0AAW4W263</accession>
<dbReference type="AlphaFoldDB" id="A0AAW4W263"/>
<evidence type="ECO:0000256" key="1">
    <source>
        <dbReference type="ARBA" id="ARBA00022705"/>
    </source>
</evidence>
<dbReference type="InterPro" id="IPR013105">
    <property type="entry name" value="TPR_2"/>
</dbReference>
<dbReference type="InterPro" id="IPR019734">
    <property type="entry name" value="TPR_rpt"/>
</dbReference>
<dbReference type="Proteomes" id="UP001298753">
    <property type="component" value="Unassembled WGS sequence"/>
</dbReference>
<dbReference type="InterPro" id="IPR036869">
    <property type="entry name" value="J_dom_sf"/>
</dbReference>
<dbReference type="CDD" id="cd06257">
    <property type="entry name" value="DnaJ"/>
    <property type="match status" value="1"/>
</dbReference>
<evidence type="ECO:0000256" key="5">
    <source>
        <dbReference type="PROSITE-ProRule" id="PRU00339"/>
    </source>
</evidence>
<dbReference type="SUPFAM" id="SSF48452">
    <property type="entry name" value="TPR-like"/>
    <property type="match status" value="1"/>
</dbReference>
<dbReference type="PROSITE" id="PS50076">
    <property type="entry name" value="DNAJ_2"/>
    <property type="match status" value="1"/>
</dbReference>
<evidence type="ECO:0000256" key="3">
    <source>
        <dbReference type="ARBA" id="ARBA00022803"/>
    </source>
</evidence>
<evidence type="ECO:0000313" key="8">
    <source>
        <dbReference type="Proteomes" id="UP001298753"/>
    </source>
</evidence>
<dbReference type="SMART" id="SM00028">
    <property type="entry name" value="TPR"/>
    <property type="match status" value="1"/>
</dbReference>
<dbReference type="PRINTS" id="PR00625">
    <property type="entry name" value="JDOMAIN"/>
</dbReference>
<evidence type="ECO:0000256" key="4">
    <source>
        <dbReference type="ARBA" id="ARBA00023186"/>
    </source>
</evidence>
<dbReference type="PANTHER" id="PTHR44360">
    <property type="entry name" value="DNAJ HOMOLOG SUBFAMILY B MEMBER 9"/>
    <property type="match status" value="1"/>
</dbReference>
<dbReference type="Pfam" id="PF07719">
    <property type="entry name" value="TPR_2"/>
    <property type="match status" value="1"/>
</dbReference>
<evidence type="ECO:0000313" key="7">
    <source>
        <dbReference type="EMBL" id="MCC2176258.1"/>
    </source>
</evidence>
<sequence>MDPYKVLGVTPQTSDDDVKRAYRELARKYHPDNYVNNPLADLAETRMKEINEAYDMIMNERRNPAGGSSGQQQSYGGAYNGQQYGGYQQRTYTGANAALYSQVRQAINQGNLGMAEALLQRAAGRDAEWFYLTGTVYYRKGWYDEAARAYTQACQMDPNNAEYQHALQNLHLSGGYGGYRPMQETSMCDCCVQTLICNCCLNMCCGGGGC</sequence>
<dbReference type="SUPFAM" id="SSF46565">
    <property type="entry name" value="Chaperone J-domain"/>
    <property type="match status" value="1"/>
</dbReference>
<evidence type="ECO:0000259" key="6">
    <source>
        <dbReference type="PROSITE" id="PS50076"/>
    </source>
</evidence>
<comment type="caution">
    <text evidence="7">The sequence shown here is derived from an EMBL/GenBank/DDBJ whole genome shotgun (WGS) entry which is preliminary data.</text>
</comment>
<dbReference type="GO" id="GO:0051787">
    <property type="term" value="F:misfolded protein binding"/>
    <property type="evidence" value="ECO:0007669"/>
    <property type="project" value="TreeGrafter"/>
</dbReference>
<dbReference type="Gene3D" id="1.25.40.10">
    <property type="entry name" value="Tetratricopeptide repeat domain"/>
    <property type="match status" value="1"/>
</dbReference>
<dbReference type="Pfam" id="PF00226">
    <property type="entry name" value="DnaJ"/>
    <property type="match status" value="1"/>
</dbReference>
<gene>
    <name evidence="7" type="ORF">LKD22_03815</name>
</gene>
<dbReference type="InterPro" id="IPR001623">
    <property type="entry name" value="DnaJ_domain"/>
</dbReference>
<dbReference type="PANTHER" id="PTHR44360:SF1">
    <property type="entry name" value="DNAJ HOMOLOG SUBFAMILY B MEMBER 9"/>
    <property type="match status" value="1"/>
</dbReference>
<dbReference type="InterPro" id="IPR011990">
    <property type="entry name" value="TPR-like_helical_dom_sf"/>
</dbReference>
<dbReference type="EMBL" id="JAJEPX010000007">
    <property type="protein sequence ID" value="MCC2176258.1"/>
    <property type="molecule type" value="Genomic_DNA"/>
</dbReference>
<dbReference type="GO" id="GO:0051087">
    <property type="term" value="F:protein-folding chaperone binding"/>
    <property type="evidence" value="ECO:0007669"/>
    <property type="project" value="TreeGrafter"/>
</dbReference>
<keyword evidence="4" id="KW-0143">Chaperone</keyword>
<keyword evidence="2" id="KW-0677">Repeat</keyword>
<dbReference type="SMART" id="SM00271">
    <property type="entry name" value="DnaJ"/>
    <property type="match status" value="1"/>
</dbReference>
<reference evidence="7 8" key="1">
    <citation type="submission" date="2021-10" db="EMBL/GenBank/DDBJ databases">
        <title>Anaerobic single-cell dispensing facilitates the cultivation of human gut bacteria.</title>
        <authorList>
            <person name="Afrizal A."/>
        </authorList>
    </citation>
    <scope>NUCLEOTIDE SEQUENCE [LARGE SCALE GENOMIC DNA]</scope>
    <source>
        <strain evidence="7 8">CLA-AA-H270</strain>
    </source>
</reference>
<keyword evidence="1" id="KW-0235">DNA replication</keyword>
<protein>
    <submittedName>
        <fullName evidence="7">DnaJ domain-containing protein</fullName>
    </submittedName>
</protein>
<dbReference type="RefSeq" id="WP_110435122.1">
    <property type="nucleotide sequence ID" value="NZ_DBEZDI010000047.1"/>
</dbReference>
<keyword evidence="8" id="KW-1185">Reference proteome</keyword>
<proteinExistence type="predicted"/>
<name>A0AAW4W263_9FIRM</name>
<dbReference type="GO" id="GO:0036503">
    <property type="term" value="P:ERAD pathway"/>
    <property type="evidence" value="ECO:0007669"/>
    <property type="project" value="TreeGrafter"/>
</dbReference>
<dbReference type="GeneID" id="98659540"/>
<dbReference type="Gene3D" id="1.10.287.110">
    <property type="entry name" value="DnaJ domain"/>
    <property type="match status" value="1"/>
</dbReference>
<keyword evidence="3 5" id="KW-0802">TPR repeat</keyword>
<evidence type="ECO:0000256" key="2">
    <source>
        <dbReference type="ARBA" id="ARBA00022737"/>
    </source>
</evidence>